<feature type="transmembrane region" description="Helical" evidence="1">
    <location>
        <begin position="31"/>
        <end position="52"/>
    </location>
</feature>
<organism evidence="2 3">
    <name type="scientific">Promicromonospora soli</name>
    <dbReference type="NCBI Taxonomy" id="2035533"/>
    <lineage>
        <taxon>Bacteria</taxon>
        <taxon>Bacillati</taxon>
        <taxon>Actinomycetota</taxon>
        <taxon>Actinomycetes</taxon>
        <taxon>Micrococcales</taxon>
        <taxon>Promicromonosporaceae</taxon>
        <taxon>Promicromonospora</taxon>
    </lineage>
</organism>
<keyword evidence="3" id="KW-1185">Reference proteome</keyword>
<name>A0A919G0T9_9MICO</name>
<comment type="caution">
    <text evidence="2">The sequence shown here is derived from an EMBL/GenBank/DDBJ whole genome shotgun (WGS) entry which is preliminary data.</text>
</comment>
<reference evidence="2" key="2">
    <citation type="submission" date="2020-09" db="EMBL/GenBank/DDBJ databases">
        <authorList>
            <person name="Sun Q."/>
            <person name="Zhou Y."/>
        </authorList>
    </citation>
    <scope>NUCLEOTIDE SEQUENCE</scope>
    <source>
        <strain evidence="2">CGMCC 4.7398</strain>
    </source>
</reference>
<evidence type="ECO:0008006" key="4">
    <source>
        <dbReference type="Google" id="ProtNLM"/>
    </source>
</evidence>
<feature type="transmembrane region" description="Helical" evidence="1">
    <location>
        <begin position="64"/>
        <end position="82"/>
    </location>
</feature>
<dbReference type="Pfam" id="PF11255">
    <property type="entry name" value="DUF3054"/>
    <property type="match status" value="1"/>
</dbReference>
<keyword evidence="1" id="KW-0812">Transmembrane</keyword>
<dbReference type="Proteomes" id="UP000627369">
    <property type="component" value="Unassembled WGS sequence"/>
</dbReference>
<keyword evidence="1" id="KW-1133">Transmembrane helix</keyword>
<gene>
    <name evidence="2" type="ORF">GCM10017772_32110</name>
</gene>
<evidence type="ECO:0000313" key="2">
    <source>
        <dbReference type="EMBL" id="GHH75528.1"/>
    </source>
</evidence>
<protein>
    <recommendedName>
        <fullName evidence="4">DUF3054 family protein</fullName>
    </recommendedName>
</protein>
<dbReference type="InterPro" id="IPR021414">
    <property type="entry name" value="DUF3054"/>
</dbReference>
<keyword evidence="1" id="KW-0472">Membrane</keyword>
<evidence type="ECO:0000313" key="3">
    <source>
        <dbReference type="Proteomes" id="UP000627369"/>
    </source>
</evidence>
<sequence length="150" mass="15725">MARAAGVGRPPPRATLDTVITTAPASRTAPVWPAAVADAVAVLAFTLIGIASHDGSFLSALGRVVWPFALAAAIGWVWTRAWQDPARIWPTGVLIWFTTVIGGLVLRGVSGQGLAWSFALVTTIFLAITMLGWRGLVAALRRNQAGAKPS</sequence>
<accession>A0A919G0T9</accession>
<feature type="transmembrane region" description="Helical" evidence="1">
    <location>
        <begin position="88"/>
        <end position="106"/>
    </location>
</feature>
<dbReference type="AlphaFoldDB" id="A0A919G0T9"/>
<reference evidence="2" key="1">
    <citation type="journal article" date="2014" name="Int. J. Syst. Evol. Microbiol.">
        <title>Complete genome sequence of Corynebacterium casei LMG S-19264T (=DSM 44701T), isolated from a smear-ripened cheese.</title>
        <authorList>
            <consortium name="US DOE Joint Genome Institute (JGI-PGF)"/>
            <person name="Walter F."/>
            <person name="Albersmeier A."/>
            <person name="Kalinowski J."/>
            <person name="Ruckert C."/>
        </authorList>
    </citation>
    <scope>NUCLEOTIDE SEQUENCE</scope>
    <source>
        <strain evidence="2">CGMCC 4.7398</strain>
    </source>
</reference>
<feature type="transmembrane region" description="Helical" evidence="1">
    <location>
        <begin position="113"/>
        <end position="133"/>
    </location>
</feature>
<evidence type="ECO:0000256" key="1">
    <source>
        <dbReference type="SAM" id="Phobius"/>
    </source>
</evidence>
<proteinExistence type="predicted"/>
<dbReference type="EMBL" id="BNAS01000004">
    <property type="protein sequence ID" value="GHH75528.1"/>
    <property type="molecule type" value="Genomic_DNA"/>
</dbReference>